<evidence type="ECO:0000259" key="1">
    <source>
        <dbReference type="Pfam" id="PF01425"/>
    </source>
</evidence>
<dbReference type="PANTHER" id="PTHR42678">
    <property type="entry name" value="AMIDASE"/>
    <property type="match status" value="1"/>
</dbReference>
<dbReference type="Gene3D" id="3.90.1300.10">
    <property type="entry name" value="Amidase signature (AS) domain"/>
    <property type="match status" value="1"/>
</dbReference>
<dbReference type="EMBL" id="JBEVCJ010000023">
    <property type="protein sequence ID" value="MET1256532.1"/>
    <property type="molecule type" value="Genomic_DNA"/>
</dbReference>
<dbReference type="EC" id="3.5.1.4" evidence="2"/>
<dbReference type="RefSeq" id="WP_353897118.1">
    <property type="nucleotide sequence ID" value="NZ_JBEVCJ010000023.1"/>
</dbReference>
<sequence length="562" mass="61227">MFSLSRQPVAQPSAPGKLIKWTLLSCFTVMLWGCQNQAPQQSNSASRSVSHLPAQLVSDLKSATAFSPRITTSTLPDNIKHATIPQLTRLMEQGKLTAAELTNYYLQQIAQYNQHLNAVIKVNPKAIEIAQQLDTMRQSGNVLGPLHGIPILVKDNVETSTMPTTAGSLILANNMTKRDAPIVTKLKAAGAIILGKTNLSEWANMRSERSSSGWSAVGGQTRNPHNLHRSTCGSSSGSGASIAAFMAVAAIGTETNGSITCPSSANGLVGIKPTVGLLSRTAIVPISHSQDTAGPMTRSVVDAAILLQVMQGIDPQDEATQINQKHFSKDFISNLQQPLQQKRIGVLFSDALEHEAVLALFEQFKQKIANQTTLVNDLNVNYYNGFYADSYEVLLYEFKHTLNHYFAKLPNALNTLTMEKLIAFNQQHTAQEMPYFQQEILVKSQAKGDLTDTAYIEALKKVQQATRQDGIDNLMNTHQLDAIMTVTLSPAWTIDRINGDHYIGGYSGLSAISGYPHITIPLGKVHGMPVGLSIAGKALSEAELIAIAYQLEKQINYDYNIE</sequence>
<dbReference type="InterPro" id="IPR036928">
    <property type="entry name" value="AS_sf"/>
</dbReference>
<comment type="caution">
    <text evidence="2">The sequence shown here is derived from an EMBL/GenBank/DDBJ whole genome shotgun (WGS) entry which is preliminary data.</text>
</comment>
<dbReference type="Pfam" id="PF01425">
    <property type="entry name" value="Amidase"/>
    <property type="match status" value="1"/>
</dbReference>
<dbReference type="SUPFAM" id="SSF75304">
    <property type="entry name" value="Amidase signature (AS) enzymes"/>
    <property type="match status" value="1"/>
</dbReference>
<organism evidence="2 3">
    <name type="scientific">Aliikangiella maris</name>
    <dbReference type="NCBI Taxonomy" id="3162458"/>
    <lineage>
        <taxon>Bacteria</taxon>
        <taxon>Pseudomonadati</taxon>
        <taxon>Pseudomonadota</taxon>
        <taxon>Gammaproteobacteria</taxon>
        <taxon>Oceanospirillales</taxon>
        <taxon>Pleioneaceae</taxon>
        <taxon>Aliikangiella</taxon>
    </lineage>
</organism>
<proteinExistence type="predicted"/>
<dbReference type="Proteomes" id="UP001548189">
    <property type="component" value="Unassembled WGS sequence"/>
</dbReference>
<dbReference type="GO" id="GO:0004040">
    <property type="term" value="F:amidase activity"/>
    <property type="evidence" value="ECO:0007669"/>
    <property type="project" value="UniProtKB-EC"/>
</dbReference>
<gene>
    <name evidence="2" type="ORF">ABVT43_15435</name>
</gene>
<keyword evidence="2" id="KW-0378">Hydrolase</keyword>
<accession>A0ABV2BX57</accession>
<dbReference type="InterPro" id="IPR023631">
    <property type="entry name" value="Amidase_dom"/>
</dbReference>
<reference evidence="2 3" key="1">
    <citation type="submission" date="2024-06" db="EMBL/GenBank/DDBJ databases">
        <authorList>
            <person name="Li F."/>
        </authorList>
    </citation>
    <scope>NUCLEOTIDE SEQUENCE [LARGE SCALE GENOMIC DNA]</scope>
    <source>
        <strain evidence="2 3">GXAS 311</strain>
    </source>
</reference>
<evidence type="ECO:0000313" key="2">
    <source>
        <dbReference type="EMBL" id="MET1256532.1"/>
    </source>
</evidence>
<keyword evidence="3" id="KW-1185">Reference proteome</keyword>
<name>A0ABV2BX57_9GAMM</name>
<protein>
    <submittedName>
        <fullName evidence="2">Amidase</fullName>
        <ecNumber evidence="2">3.5.1.4</ecNumber>
    </submittedName>
</protein>
<dbReference type="PANTHER" id="PTHR42678:SF34">
    <property type="entry name" value="OS04G0183300 PROTEIN"/>
    <property type="match status" value="1"/>
</dbReference>
<feature type="domain" description="Amidase" evidence="1">
    <location>
        <begin position="100"/>
        <end position="544"/>
    </location>
</feature>
<dbReference type="NCBIfam" id="NF006006">
    <property type="entry name" value="PRK08137.1"/>
    <property type="match status" value="1"/>
</dbReference>
<evidence type="ECO:0000313" key="3">
    <source>
        <dbReference type="Proteomes" id="UP001548189"/>
    </source>
</evidence>